<evidence type="ECO:0000313" key="1">
    <source>
        <dbReference type="EMBL" id="MCM2533520.1"/>
    </source>
</evidence>
<accession>A0ABT0WB26</accession>
<keyword evidence="2" id="KW-1185">Reference proteome</keyword>
<reference evidence="1 2" key="1">
    <citation type="submission" date="2022-06" db="EMBL/GenBank/DDBJ databases">
        <authorList>
            <person name="Jeon C.O."/>
        </authorList>
    </citation>
    <scope>NUCLEOTIDE SEQUENCE [LARGE SCALE GENOMIC DNA]</scope>
    <source>
        <strain evidence="1 2">KCTC 13943</strain>
    </source>
</reference>
<comment type="caution">
    <text evidence="1">The sequence shown here is derived from an EMBL/GenBank/DDBJ whole genome shotgun (WGS) entry which is preliminary data.</text>
</comment>
<protein>
    <submittedName>
        <fullName evidence="1">Uncharacterized protein</fullName>
    </submittedName>
</protein>
<name>A0ABT0WB26_9BACI</name>
<organism evidence="1 2">
    <name type="scientific">Neobacillus pocheonensis</name>
    <dbReference type="NCBI Taxonomy" id="363869"/>
    <lineage>
        <taxon>Bacteria</taxon>
        <taxon>Bacillati</taxon>
        <taxon>Bacillota</taxon>
        <taxon>Bacilli</taxon>
        <taxon>Bacillales</taxon>
        <taxon>Bacillaceae</taxon>
        <taxon>Neobacillus</taxon>
    </lineage>
</organism>
<proteinExistence type="predicted"/>
<evidence type="ECO:0000313" key="2">
    <source>
        <dbReference type="Proteomes" id="UP001523262"/>
    </source>
</evidence>
<sequence length="54" mass="6023">MVVYIDGLRTQEATSAAFIIKGLSPGNHKIKLEVVKLNNEPYGLMKELLVNIPR</sequence>
<dbReference type="EMBL" id="JAMQCR010000001">
    <property type="protein sequence ID" value="MCM2533520.1"/>
    <property type="molecule type" value="Genomic_DNA"/>
</dbReference>
<gene>
    <name evidence="1" type="ORF">NDK43_15410</name>
</gene>
<dbReference type="Proteomes" id="UP001523262">
    <property type="component" value="Unassembled WGS sequence"/>
</dbReference>